<dbReference type="InterPro" id="IPR032675">
    <property type="entry name" value="LRR_dom_sf"/>
</dbReference>
<dbReference type="AlphaFoldDB" id="A0A165N7I3"/>
<organism evidence="1 2">
    <name type="scientific">Exidia glandulosa HHB12029</name>
    <dbReference type="NCBI Taxonomy" id="1314781"/>
    <lineage>
        <taxon>Eukaryota</taxon>
        <taxon>Fungi</taxon>
        <taxon>Dikarya</taxon>
        <taxon>Basidiomycota</taxon>
        <taxon>Agaricomycotina</taxon>
        <taxon>Agaricomycetes</taxon>
        <taxon>Auriculariales</taxon>
        <taxon>Exidiaceae</taxon>
        <taxon>Exidia</taxon>
    </lineage>
</organism>
<dbReference type="EMBL" id="KV425901">
    <property type="protein sequence ID" value="KZW00332.1"/>
    <property type="molecule type" value="Genomic_DNA"/>
</dbReference>
<name>A0A165N7I3_EXIGL</name>
<dbReference type="SUPFAM" id="SSF52047">
    <property type="entry name" value="RNI-like"/>
    <property type="match status" value="1"/>
</dbReference>
<dbReference type="Proteomes" id="UP000077266">
    <property type="component" value="Unassembled WGS sequence"/>
</dbReference>
<gene>
    <name evidence="1" type="ORF">EXIGLDRAFT_721867</name>
</gene>
<evidence type="ECO:0000313" key="2">
    <source>
        <dbReference type="Proteomes" id="UP000077266"/>
    </source>
</evidence>
<keyword evidence="2" id="KW-1185">Reference proteome</keyword>
<accession>A0A165N7I3</accession>
<proteinExistence type="predicted"/>
<evidence type="ECO:0000313" key="1">
    <source>
        <dbReference type="EMBL" id="KZW00332.1"/>
    </source>
</evidence>
<dbReference type="InParanoid" id="A0A165N7I3"/>
<dbReference type="Gene3D" id="3.80.10.10">
    <property type="entry name" value="Ribonuclease Inhibitor"/>
    <property type="match status" value="1"/>
</dbReference>
<evidence type="ECO:0008006" key="3">
    <source>
        <dbReference type="Google" id="ProtNLM"/>
    </source>
</evidence>
<sequence length="510" mass="57070">MAAAGAAIREHGVDIARIIDSRDIETEPNHEQTDLRARLDDIAIHQTDLPPILNPHLPFEILAEIVTLCATDPDASVQVLRTLASVCLAWREATLGTRKAWSRIPFCGNSFYVYTGTRKCLRTIQDLDEWLHRSGTCDKDVVLNIKELDLGDTHHVICCLNQHVNELRSLRVLASLKGPMLSAFLNQAMPRLTTLDLWDVDVSVLDPQLRLGSSDLPRLRSLRAYSPIRMSKRLQTKLERLSLSTLTLSGLYHELRNSRSLRVLSVTDLTVSPNMLAQPPWHGDQILSSLRSLHLGLIVESVRGALPSILDHFRPSLLETVSLRLLSGRWYEDQALANLRPLMAVSKLRVLSLHDYPLSDAEMGQLLTRIPSLERLALSYPEDAHTSDNLVDALRLPVRGAWLLPRLTHLYIRGVASQSQSEASVSVWLLLELVKARRKARRDAAFRHALCPVAALVSVRRGESELVPPPGSDDKTGIPWTRMPAPAPVSSQPGWWDIPAQIIRGLEYEE</sequence>
<protein>
    <recommendedName>
        <fullName evidence="3">F-box domain-containing protein</fullName>
    </recommendedName>
</protein>
<reference evidence="1 2" key="1">
    <citation type="journal article" date="2016" name="Mol. Biol. Evol.">
        <title>Comparative Genomics of Early-Diverging Mushroom-Forming Fungi Provides Insights into the Origins of Lignocellulose Decay Capabilities.</title>
        <authorList>
            <person name="Nagy L.G."/>
            <person name="Riley R."/>
            <person name="Tritt A."/>
            <person name="Adam C."/>
            <person name="Daum C."/>
            <person name="Floudas D."/>
            <person name="Sun H."/>
            <person name="Yadav J.S."/>
            <person name="Pangilinan J."/>
            <person name="Larsson K.H."/>
            <person name="Matsuura K."/>
            <person name="Barry K."/>
            <person name="Labutti K."/>
            <person name="Kuo R."/>
            <person name="Ohm R.A."/>
            <person name="Bhattacharya S.S."/>
            <person name="Shirouzu T."/>
            <person name="Yoshinaga Y."/>
            <person name="Martin F.M."/>
            <person name="Grigoriev I.V."/>
            <person name="Hibbett D.S."/>
        </authorList>
    </citation>
    <scope>NUCLEOTIDE SEQUENCE [LARGE SCALE GENOMIC DNA]</scope>
    <source>
        <strain evidence="1 2">HHB12029</strain>
    </source>
</reference>